<reference evidence="3" key="1">
    <citation type="journal article" date="2015" name="BMC Genomics">
        <title>Genomic and transcriptomic analysis of the endophytic fungus Pestalotiopsis fici reveals its lifestyle and high potential for synthesis of natural products.</title>
        <authorList>
            <person name="Wang X."/>
            <person name="Zhang X."/>
            <person name="Liu L."/>
            <person name="Xiang M."/>
            <person name="Wang W."/>
            <person name="Sun X."/>
            <person name="Che Y."/>
            <person name="Guo L."/>
            <person name="Liu G."/>
            <person name="Guo L."/>
            <person name="Wang C."/>
            <person name="Yin W.B."/>
            <person name="Stadler M."/>
            <person name="Zhang X."/>
            <person name="Liu X."/>
        </authorList>
    </citation>
    <scope>NUCLEOTIDE SEQUENCE [LARGE SCALE GENOMIC DNA]</scope>
    <source>
        <strain evidence="3">W106-1 / CGMCC3.15140</strain>
    </source>
</reference>
<evidence type="ECO:0000313" key="3">
    <source>
        <dbReference type="Proteomes" id="UP000030651"/>
    </source>
</evidence>
<dbReference type="OrthoDB" id="10254945at2759"/>
<name>W3XAR3_PESFW</name>
<dbReference type="HOGENOM" id="CLU_504435_0_0_1"/>
<organism evidence="2 3">
    <name type="scientific">Pestalotiopsis fici (strain W106-1 / CGMCC3.15140)</name>
    <dbReference type="NCBI Taxonomy" id="1229662"/>
    <lineage>
        <taxon>Eukaryota</taxon>
        <taxon>Fungi</taxon>
        <taxon>Dikarya</taxon>
        <taxon>Ascomycota</taxon>
        <taxon>Pezizomycotina</taxon>
        <taxon>Sordariomycetes</taxon>
        <taxon>Xylariomycetidae</taxon>
        <taxon>Amphisphaeriales</taxon>
        <taxon>Sporocadaceae</taxon>
        <taxon>Pestalotiopsis</taxon>
    </lineage>
</organism>
<dbReference type="RefSeq" id="XP_007831777.1">
    <property type="nucleotide sequence ID" value="XM_007833586.1"/>
</dbReference>
<sequence length="540" mass="61715">MAKWLLPVNHQPQPGSVGKKWDREALLQCGAIGTTQKWRLNLEGEIHPVFANWADTKQELFQELRQPLLLASRLVEHAGLEWISDFLIDDIFNEHYPGREKCSCPQPQCEQTTLQTIVRHHQADWASEELKRSWVIEASEELKRGLSRSVEWQLDADMFQKKGWVGYTCRHPRGNLALDELDARGTVEEWDHRAKRAHRKERKLTLLVMAEFPKRLKDLPKDGEEYILTAFMTAITLVHELGHAIFWRDFRSLSRGMSEPFYGADLEMELGSSLIAEIFGGWVPVPISDPVKFREEPTLKAGIAWRQHLSWKHHRMRPKYRAHYSIPVEYVAKLFTQQTWDRSDNLGSHIKPRTLLKCNSKVGVDHSVEQERTHAAAALADFHIAGEGWRWNGREGAPFRILQYDGFLWPDLDLPVAVDEAIHEAEAPDPILLRTRETKPSTSPPKMAAVRRQHSRIDSILSVSSTDSSPSLSPVRAPSRQRLPASRLSQAHYPVQRLSSINVGSPLQGKPEITVDELKKRLSRLIGVSLEEIDVFFAGS</sequence>
<feature type="region of interest" description="Disordered" evidence="1">
    <location>
        <begin position="463"/>
        <end position="488"/>
    </location>
</feature>
<dbReference type="OMA" id="HHRMRPK"/>
<protein>
    <submittedName>
        <fullName evidence="2">Uncharacterized protein</fullName>
    </submittedName>
</protein>
<proteinExistence type="predicted"/>
<dbReference type="AlphaFoldDB" id="W3XAR3"/>
<evidence type="ECO:0000256" key="1">
    <source>
        <dbReference type="SAM" id="MobiDB-lite"/>
    </source>
</evidence>
<dbReference type="KEGG" id="pfy:PFICI_05005"/>
<dbReference type="InParanoid" id="W3XAR3"/>
<dbReference type="EMBL" id="KI912111">
    <property type="protein sequence ID" value="ETS83129.1"/>
    <property type="molecule type" value="Genomic_DNA"/>
</dbReference>
<gene>
    <name evidence="2" type="ORF">PFICI_05005</name>
</gene>
<evidence type="ECO:0000313" key="2">
    <source>
        <dbReference type="EMBL" id="ETS83129.1"/>
    </source>
</evidence>
<feature type="compositionally biased region" description="Low complexity" evidence="1">
    <location>
        <begin position="463"/>
        <end position="475"/>
    </location>
</feature>
<dbReference type="eggNOG" id="ENOG502SXP0">
    <property type="taxonomic scope" value="Eukaryota"/>
</dbReference>
<accession>W3XAR3</accession>
<dbReference type="Proteomes" id="UP000030651">
    <property type="component" value="Unassembled WGS sequence"/>
</dbReference>
<keyword evidence="3" id="KW-1185">Reference proteome</keyword>
<dbReference type="GeneID" id="19270018"/>
<dbReference type="STRING" id="1229662.W3XAR3"/>